<dbReference type="InterPro" id="IPR009080">
    <property type="entry name" value="tRNAsynth_Ia_anticodon-bd"/>
</dbReference>
<comment type="caution">
    <text evidence="11">Lacks conserved residue(s) required for the propagation of feature annotation.</text>
</comment>
<dbReference type="SMART" id="SM00836">
    <property type="entry name" value="DALR_1"/>
    <property type="match status" value="1"/>
</dbReference>
<dbReference type="GO" id="GO:0006420">
    <property type="term" value="P:arginyl-tRNA aminoacylation"/>
    <property type="evidence" value="ECO:0007669"/>
    <property type="project" value="UniProtKB-UniRule"/>
</dbReference>
<dbReference type="PANTHER" id="PTHR11956:SF5">
    <property type="entry name" value="ARGININE--TRNA LIGASE, CYTOPLASMIC"/>
    <property type="match status" value="1"/>
</dbReference>
<dbReference type="Gene3D" id="3.30.1360.70">
    <property type="entry name" value="Arginyl tRNA synthetase N-terminal domain"/>
    <property type="match status" value="1"/>
</dbReference>
<comment type="catalytic activity">
    <reaction evidence="10 11">
        <text>tRNA(Arg) + L-arginine + ATP = L-arginyl-tRNA(Arg) + AMP + diphosphate</text>
        <dbReference type="Rhea" id="RHEA:20301"/>
        <dbReference type="Rhea" id="RHEA-COMP:9658"/>
        <dbReference type="Rhea" id="RHEA-COMP:9673"/>
        <dbReference type="ChEBI" id="CHEBI:30616"/>
        <dbReference type="ChEBI" id="CHEBI:32682"/>
        <dbReference type="ChEBI" id="CHEBI:33019"/>
        <dbReference type="ChEBI" id="CHEBI:78442"/>
        <dbReference type="ChEBI" id="CHEBI:78513"/>
        <dbReference type="ChEBI" id="CHEBI:456215"/>
        <dbReference type="EC" id="6.1.1.19"/>
    </reaction>
</comment>
<dbReference type="SUPFAM" id="SSF47323">
    <property type="entry name" value="Anticodon-binding domain of a subclass of class I aminoacyl-tRNA synthetases"/>
    <property type="match status" value="1"/>
</dbReference>
<dbReference type="Pfam" id="PF00750">
    <property type="entry name" value="tRNA-synt_1d"/>
    <property type="match status" value="1"/>
</dbReference>
<evidence type="ECO:0000256" key="3">
    <source>
        <dbReference type="ARBA" id="ARBA00011245"/>
    </source>
</evidence>
<dbReference type="InterPro" id="IPR036695">
    <property type="entry name" value="Arg-tRNA-synth_N_sf"/>
</dbReference>
<dbReference type="PRINTS" id="PR01038">
    <property type="entry name" value="TRNASYNTHARG"/>
</dbReference>
<dbReference type="SMART" id="SM01016">
    <property type="entry name" value="Arg_tRNA_synt_N"/>
    <property type="match status" value="1"/>
</dbReference>
<keyword evidence="8 11" id="KW-0648">Protein biosynthesis</keyword>
<dbReference type="Proteomes" id="UP000282674">
    <property type="component" value="Unassembled WGS sequence"/>
</dbReference>
<dbReference type="OrthoDB" id="9803211at2"/>
<dbReference type="InterPro" id="IPR014729">
    <property type="entry name" value="Rossmann-like_a/b/a_fold"/>
</dbReference>
<dbReference type="PANTHER" id="PTHR11956">
    <property type="entry name" value="ARGINYL-TRNA SYNTHETASE"/>
    <property type="match status" value="1"/>
</dbReference>
<comment type="subunit">
    <text evidence="3 11">Monomer.</text>
</comment>
<dbReference type="Gene3D" id="3.40.50.620">
    <property type="entry name" value="HUPs"/>
    <property type="match status" value="1"/>
</dbReference>
<evidence type="ECO:0000256" key="6">
    <source>
        <dbReference type="ARBA" id="ARBA00022741"/>
    </source>
</evidence>
<organism evidence="15 16">
    <name type="scientific">Actinomadura harenae</name>
    <dbReference type="NCBI Taxonomy" id="2483351"/>
    <lineage>
        <taxon>Bacteria</taxon>
        <taxon>Bacillati</taxon>
        <taxon>Actinomycetota</taxon>
        <taxon>Actinomycetes</taxon>
        <taxon>Streptosporangiales</taxon>
        <taxon>Thermomonosporaceae</taxon>
        <taxon>Actinomadura</taxon>
    </lineage>
</organism>
<dbReference type="PROSITE" id="PS00178">
    <property type="entry name" value="AA_TRNA_LIGASE_I"/>
    <property type="match status" value="1"/>
</dbReference>
<keyword evidence="16" id="KW-1185">Reference proteome</keyword>
<evidence type="ECO:0000259" key="13">
    <source>
        <dbReference type="SMART" id="SM00836"/>
    </source>
</evidence>
<accession>A0A3M2LD74</accession>
<comment type="subcellular location">
    <subcellularLocation>
        <location evidence="1 11">Cytoplasm</location>
    </subcellularLocation>
</comment>
<dbReference type="GO" id="GO:0005524">
    <property type="term" value="F:ATP binding"/>
    <property type="evidence" value="ECO:0007669"/>
    <property type="project" value="UniProtKB-UniRule"/>
</dbReference>
<sequence length="579" mass="63084">MLSDLGNELEARVARAVRAAFGIEISGEQAVIRPSAPGRRADYQCNAAMPLAKQLKLASREVGEQIAAHLDTTGLEAPEVAGPGFINLTFTSEFLASNLLELAADTRLGLPLQDPRRVVVDYSSPNMAKEMHVGHLRSTIIGDALVRMLEELGHEVIRQNHLGDWGTPFGKLVEHLVDEGLAGGDEIDIADLNAFYVEASRKFDADPAFAERSRKRVVALQAGDPATLVLWERLLNESKRHIEAVYAKLGVKLSPVDYKGESAYNDVLAPTCDELTAKGLARISEGALCVFPHGFVNRDGDPMPLIIRKRDGGYNYDTTDLATIRYRSQELKADDLLYVVGAPQSLHFELIFAAAHEADWLPTTARAVHVAFGSVLGSDGKILASRSGASLKLADLLDEAVRRATEVVAERSDLAPEQQASIAHAVGIGAVKYADLSVARDKDYLFDWDRMLSLDGNTSVYLQYAGARIHSLLRRAEMNADDALSVPRVELIEDAERALALKLSQYPAAVSLAVRHSEPHRLATYLYETATAFSTFYEHCPVLKAEGPTRESRLALAAHTARVLARGLGLLGIDAPERL</sequence>
<dbReference type="CDD" id="cd07956">
    <property type="entry name" value="Anticodon_Ia_Arg"/>
    <property type="match status" value="1"/>
</dbReference>
<dbReference type="Pfam" id="PF05746">
    <property type="entry name" value="DALR_1"/>
    <property type="match status" value="1"/>
</dbReference>
<dbReference type="SUPFAM" id="SSF52374">
    <property type="entry name" value="Nucleotidylyl transferase"/>
    <property type="match status" value="1"/>
</dbReference>
<comment type="caution">
    <text evidence="15">The sequence shown here is derived from an EMBL/GenBank/DDBJ whole genome shotgun (WGS) entry which is preliminary data.</text>
</comment>
<proteinExistence type="inferred from homology"/>
<evidence type="ECO:0000256" key="8">
    <source>
        <dbReference type="ARBA" id="ARBA00022917"/>
    </source>
</evidence>
<name>A0A3M2LD74_9ACTN</name>
<evidence type="ECO:0000313" key="16">
    <source>
        <dbReference type="Proteomes" id="UP000282674"/>
    </source>
</evidence>
<dbReference type="CDD" id="cd00671">
    <property type="entry name" value="ArgRS_core"/>
    <property type="match status" value="1"/>
</dbReference>
<feature type="domain" description="Arginyl tRNA synthetase N-terminal" evidence="14">
    <location>
        <begin position="7"/>
        <end position="90"/>
    </location>
</feature>
<comment type="similarity">
    <text evidence="2 11 12">Belongs to the class-I aminoacyl-tRNA synthetase family.</text>
</comment>
<evidence type="ECO:0000256" key="5">
    <source>
        <dbReference type="ARBA" id="ARBA00022598"/>
    </source>
</evidence>
<dbReference type="InterPro" id="IPR035684">
    <property type="entry name" value="ArgRS_core"/>
</dbReference>
<dbReference type="GO" id="GO:0005737">
    <property type="term" value="C:cytoplasm"/>
    <property type="evidence" value="ECO:0007669"/>
    <property type="project" value="UniProtKB-SubCell"/>
</dbReference>
<evidence type="ECO:0000256" key="11">
    <source>
        <dbReference type="HAMAP-Rule" id="MF_00123"/>
    </source>
</evidence>
<dbReference type="Gene3D" id="1.10.730.10">
    <property type="entry name" value="Isoleucyl-tRNA Synthetase, Domain 1"/>
    <property type="match status" value="1"/>
</dbReference>
<gene>
    <name evidence="11" type="primary">argS</name>
    <name evidence="15" type="ORF">EBO15_40845</name>
</gene>
<keyword evidence="7 11" id="KW-0067">ATP-binding</keyword>
<dbReference type="FunFam" id="1.10.730.10:FF:000006">
    <property type="entry name" value="Arginyl-tRNA synthetase 2, mitochondrial"/>
    <property type="match status" value="1"/>
</dbReference>
<dbReference type="FunFam" id="3.40.50.620:FF:000116">
    <property type="entry name" value="Arginine--tRNA ligase"/>
    <property type="match status" value="1"/>
</dbReference>
<dbReference type="InterPro" id="IPR001412">
    <property type="entry name" value="aa-tRNA-synth_I_CS"/>
</dbReference>
<evidence type="ECO:0000256" key="10">
    <source>
        <dbReference type="ARBA" id="ARBA00049339"/>
    </source>
</evidence>
<evidence type="ECO:0000313" key="15">
    <source>
        <dbReference type="EMBL" id="RMI34553.1"/>
    </source>
</evidence>
<evidence type="ECO:0000256" key="1">
    <source>
        <dbReference type="ARBA" id="ARBA00004496"/>
    </source>
</evidence>
<dbReference type="HAMAP" id="MF_00123">
    <property type="entry name" value="Arg_tRNA_synth"/>
    <property type="match status" value="1"/>
</dbReference>
<dbReference type="SUPFAM" id="SSF55190">
    <property type="entry name" value="Arginyl-tRNA synthetase (ArgRS), N-terminal 'additional' domain"/>
    <property type="match status" value="1"/>
</dbReference>
<evidence type="ECO:0000256" key="12">
    <source>
        <dbReference type="RuleBase" id="RU363038"/>
    </source>
</evidence>
<evidence type="ECO:0000256" key="2">
    <source>
        <dbReference type="ARBA" id="ARBA00005594"/>
    </source>
</evidence>
<protein>
    <recommendedName>
        <fullName evidence="11">Arginine--tRNA ligase</fullName>
        <ecNumber evidence="11">6.1.1.19</ecNumber>
    </recommendedName>
    <alternativeName>
        <fullName evidence="11">Arginyl-tRNA synthetase</fullName>
        <shortName evidence="11">ArgRS</shortName>
    </alternativeName>
</protein>
<dbReference type="InterPro" id="IPR005148">
    <property type="entry name" value="Arg-tRNA-synth_N"/>
</dbReference>
<keyword evidence="5 11" id="KW-0436">Ligase</keyword>
<dbReference type="EC" id="6.1.1.19" evidence="11"/>
<feature type="domain" description="DALR anticodon binding" evidence="13">
    <location>
        <begin position="462"/>
        <end position="579"/>
    </location>
</feature>
<evidence type="ECO:0000256" key="4">
    <source>
        <dbReference type="ARBA" id="ARBA00022490"/>
    </source>
</evidence>
<evidence type="ECO:0000259" key="14">
    <source>
        <dbReference type="SMART" id="SM01016"/>
    </source>
</evidence>
<dbReference type="AlphaFoldDB" id="A0A3M2LD74"/>
<dbReference type="InterPro" id="IPR001278">
    <property type="entry name" value="Arg-tRNA-ligase"/>
</dbReference>
<dbReference type="Pfam" id="PF03485">
    <property type="entry name" value="Arg_tRNA_synt_N"/>
    <property type="match status" value="1"/>
</dbReference>
<dbReference type="NCBIfam" id="TIGR00456">
    <property type="entry name" value="argS"/>
    <property type="match status" value="1"/>
</dbReference>
<evidence type="ECO:0000256" key="9">
    <source>
        <dbReference type="ARBA" id="ARBA00023146"/>
    </source>
</evidence>
<dbReference type="GO" id="GO:0004814">
    <property type="term" value="F:arginine-tRNA ligase activity"/>
    <property type="evidence" value="ECO:0007669"/>
    <property type="project" value="UniProtKB-UniRule"/>
</dbReference>
<keyword evidence="4 11" id="KW-0963">Cytoplasm</keyword>
<dbReference type="InterPro" id="IPR008909">
    <property type="entry name" value="DALR_anticod-bd"/>
</dbReference>
<reference evidence="15 16" key="1">
    <citation type="submission" date="2018-10" db="EMBL/GenBank/DDBJ databases">
        <title>Isolation from soil.</title>
        <authorList>
            <person name="Hu J."/>
        </authorList>
    </citation>
    <scope>NUCLEOTIDE SEQUENCE [LARGE SCALE GENOMIC DNA]</scope>
    <source>
        <strain evidence="15 16">NEAU-Ht49</strain>
    </source>
</reference>
<dbReference type="EMBL" id="RFFG01000168">
    <property type="protein sequence ID" value="RMI34553.1"/>
    <property type="molecule type" value="Genomic_DNA"/>
</dbReference>
<evidence type="ECO:0000256" key="7">
    <source>
        <dbReference type="ARBA" id="ARBA00022840"/>
    </source>
</evidence>
<keyword evidence="9 11" id="KW-0030">Aminoacyl-tRNA synthetase</keyword>
<keyword evidence="6 11" id="KW-0547">Nucleotide-binding</keyword>